<keyword evidence="1 2" id="KW-0597">Phosphoprotein</keyword>
<evidence type="ECO:0000259" key="5">
    <source>
        <dbReference type="PROSITE" id="PS50113"/>
    </source>
</evidence>
<dbReference type="GO" id="GO:0000160">
    <property type="term" value="P:phosphorelay signal transduction system"/>
    <property type="evidence" value="ECO:0007669"/>
    <property type="project" value="InterPro"/>
</dbReference>
<dbReference type="Proteomes" id="UP000199377">
    <property type="component" value="Unassembled WGS sequence"/>
</dbReference>
<name>A0A1I3BPC4_9RHOB</name>
<reference evidence="6 7" key="1">
    <citation type="submission" date="2016-10" db="EMBL/GenBank/DDBJ databases">
        <authorList>
            <person name="de Groot N.N."/>
        </authorList>
    </citation>
    <scope>NUCLEOTIDE SEQUENCE [LARGE SCALE GENOMIC DNA]</scope>
    <source>
        <strain evidence="6 7">CGMCC 1.11030</strain>
    </source>
</reference>
<feature type="domain" description="Response regulatory" evidence="4">
    <location>
        <begin position="196"/>
        <end position="310"/>
    </location>
</feature>
<feature type="compositionally biased region" description="Pro residues" evidence="3">
    <location>
        <begin position="163"/>
        <end position="177"/>
    </location>
</feature>
<feature type="region of interest" description="Disordered" evidence="3">
    <location>
        <begin position="145"/>
        <end position="193"/>
    </location>
</feature>
<dbReference type="RefSeq" id="WP_092857013.1">
    <property type="nucleotide sequence ID" value="NZ_FOQH01000001.1"/>
</dbReference>
<dbReference type="InterPro" id="IPR000700">
    <property type="entry name" value="PAS-assoc_C"/>
</dbReference>
<dbReference type="InterPro" id="IPR050595">
    <property type="entry name" value="Bact_response_regulator"/>
</dbReference>
<dbReference type="Pfam" id="PF08447">
    <property type="entry name" value="PAS_3"/>
    <property type="match status" value="1"/>
</dbReference>
<proteinExistence type="predicted"/>
<dbReference type="SUPFAM" id="SSF55785">
    <property type="entry name" value="PYP-like sensor domain (PAS domain)"/>
    <property type="match status" value="1"/>
</dbReference>
<accession>A0A1I3BPC4</accession>
<dbReference type="Gene3D" id="3.40.50.2300">
    <property type="match status" value="1"/>
</dbReference>
<dbReference type="InterPro" id="IPR001789">
    <property type="entry name" value="Sig_transdc_resp-reg_receiver"/>
</dbReference>
<dbReference type="EMBL" id="FOQH01000001">
    <property type="protein sequence ID" value="SFH64097.1"/>
    <property type="molecule type" value="Genomic_DNA"/>
</dbReference>
<dbReference type="Pfam" id="PF00072">
    <property type="entry name" value="Response_reg"/>
    <property type="match status" value="1"/>
</dbReference>
<evidence type="ECO:0000313" key="6">
    <source>
        <dbReference type="EMBL" id="SFH64097.1"/>
    </source>
</evidence>
<dbReference type="PANTHER" id="PTHR44591:SF3">
    <property type="entry name" value="RESPONSE REGULATORY DOMAIN-CONTAINING PROTEIN"/>
    <property type="match status" value="1"/>
</dbReference>
<dbReference type="SUPFAM" id="SSF52172">
    <property type="entry name" value="CheY-like"/>
    <property type="match status" value="1"/>
</dbReference>
<dbReference type="AlphaFoldDB" id="A0A1I3BPC4"/>
<organism evidence="6 7">
    <name type="scientific">Albimonas pacifica</name>
    <dbReference type="NCBI Taxonomy" id="1114924"/>
    <lineage>
        <taxon>Bacteria</taxon>
        <taxon>Pseudomonadati</taxon>
        <taxon>Pseudomonadota</taxon>
        <taxon>Alphaproteobacteria</taxon>
        <taxon>Rhodobacterales</taxon>
        <taxon>Paracoccaceae</taxon>
        <taxon>Albimonas</taxon>
    </lineage>
</organism>
<dbReference type="InterPro" id="IPR013655">
    <property type="entry name" value="PAS_fold_3"/>
</dbReference>
<dbReference type="CDD" id="cd00130">
    <property type="entry name" value="PAS"/>
    <property type="match status" value="1"/>
</dbReference>
<evidence type="ECO:0000256" key="1">
    <source>
        <dbReference type="ARBA" id="ARBA00022553"/>
    </source>
</evidence>
<keyword evidence="7" id="KW-1185">Reference proteome</keyword>
<dbReference type="Gene3D" id="3.30.450.20">
    <property type="entry name" value="PAS domain"/>
    <property type="match status" value="1"/>
</dbReference>
<dbReference type="SMART" id="SM00448">
    <property type="entry name" value="REC"/>
    <property type="match status" value="1"/>
</dbReference>
<dbReference type="PROSITE" id="PS50110">
    <property type="entry name" value="RESPONSE_REGULATORY"/>
    <property type="match status" value="1"/>
</dbReference>
<dbReference type="OrthoDB" id="9816309at2"/>
<dbReference type="PANTHER" id="PTHR44591">
    <property type="entry name" value="STRESS RESPONSE REGULATOR PROTEIN 1"/>
    <property type="match status" value="1"/>
</dbReference>
<evidence type="ECO:0000256" key="3">
    <source>
        <dbReference type="SAM" id="MobiDB-lite"/>
    </source>
</evidence>
<dbReference type="InterPro" id="IPR011006">
    <property type="entry name" value="CheY-like_superfamily"/>
</dbReference>
<feature type="domain" description="PAC" evidence="5">
    <location>
        <begin position="65"/>
        <end position="117"/>
    </location>
</feature>
<evidence type="ECO:0000259" key="4">
    <source>
        <dbReference type="PROSITE" id="PS50110"/>
    </source>
</evidence>
<dbReference type="InterPro" id="IPR035965">
    <property type="entry name" value="PAS-like_dom_sf"/>
</dbReference>
<feature type="modified residue" description="4-aspartylphosphate" evidence="2">
    <location>
        <position position="245"/>
    </location>
</feature>
<dbReference type="InterPro" id="IPR000014">
    <property type="entry name" value="PAS"/>
</dbReference>
<protein>
    <submittedName>
        <fullName evidence="6">PAS fold-containing protein</fullName>
    </submittedName>
</protein>
<dbReference type="PROSITE" id="PS50113">
    <property type="entry name" value="PAC"/>
    <property type="match status" value="1"/>
</dbReference>
<evidence type="ECO:0000256" key="2">
    <source>
        <dbReference type="PROSITE-ProRule" id="PRU00169"/>
    </source>
</evidence>
<sequence length="315" mass="34008">MLTEAIPPDDLDRVRAMQRQAMERGGTFGSERRLRRADGAWRWRRVSAAPSLDRAAGAPRKNGPLTARYRLHRADGVYRRAESRLAGQRDGGGVVTRPTGALLDVDDEVRPQEELRRALDRLAQASRASSLAELAASIAHEANQPRAAGHGLQPRAALHGAGPPRPGRAPVTVPRPRPLSTDARNLPHMPPPPPAVVGVVDDDPRLRAALSELLESAGCEACVRADGRALLDDPDFARLDCLVADIGMAGMDGLQLEALARARRPDLPVILITGRPETAERLIADGRPARLIFRKPFDAQALLAAIEAEVALRRG</sequence>
<dbReference type="Gene3D" id="1.10.287.130">
    <property type="match status" value="1"/>
</dbReference>
<dbReference type="STRING" id="1114924.SAMN05216258_101238"/>
<gene>
    <name evidence="6" type="ORF">SAMN05216258_101238</name>
</gene>
<evidence type="ECO:0000313" key="7">
    <source>
        <dbReference type="Proteomes" id="UP000199377"/>
    </source>
</evidence>